<organism evidence="2 3">
    <name type="scientific">Acanthoscelides obtectus</name>
    <name type="common">Bean weevil</name>
    <name type="synonym">Bruchus obtectus</name>
    <dbReference type="NCBI Taxonomy" id="200917"/>
    <lineage>
        <taxon>Eukaryota</taxon>
        <taxon>Metazoa</taxon>
        <taxon>Ecdysozoa</taxon>
        <taxon>Arthropoda</taxon>
        <taxon>Hexapoda</taxon>
        <taxon>Insecta</taxon>
        <taxon>Pterygota</taxon>
        <taxon>Neoptera</taxon>
        <taxon>Endopterygota</taxon>
        <taxon>Coleoptera</taxon>
        <taxon>Polyphaga</taxon>
        <taxon>Cucujiformia</taxon>
        <taxon>Chrysomeloidea</taxon>
        <taxon>Chrysomelidae</taxon>
        <taxon>Bruchinae</taxon>
        <taxon>Bruchini</taxon>
        <taxon>Acanthoscelides</taxon>
    </lineage>
</organism>
<dbReference type="Proteomes" id="UP001152888">
    <property type="component" value="Unassembled WGS sequence"/>
</dbReference>
<evidence type="ECO:0000256" key="1">
    <source>
        <dbReference type="SAM" id="SignalP"/>
    </source>
</evidence>
<dbReference type="EMBL" id="CAKOFQ010007254">
    <property type="protein sequence ID" value="CAH1996206.1"/>
    <property type="molecule type" value="Genomic_DNA"/>
</dbReference>
<keyword evidence="3" id="KW-1185">Reference proteome</keyword>
<feature type="signal peptide" evidence="1">
    <location>
        <begin position="1"/>
        <end position="33"/>
    </location>
</feature>
<feature type="chain" id="PRO_5040456471" evidence="1">
    <location>
        <begin position="34"/>
        <end position="230"/>
    </location>
</feature>
<dbReference type="OrthoDB" id="6717992at2759"/>
<comment type="caution">
    <text evidence="2">The sequence shown here is derived from an EMBL/GenBank/DDBJ whole genome shotgun (WGS) entry which is preliminary data.</text>
</comment>
<protein>
    <submittedName>
        <fullName evidence="2">Uncharacterized protein</fullName>
    </submittedName>
</protein>
<proteinExistence type="predicted"/>
<reference evidence="2" key="1">
    <citation type="submission" date="2022-03" db="EMBL/GenBank/DDBJ databases">
        <authorList>
            <person name="Sayadi A."/>
        </authorList>
    </citation>
    <scope>NUCLEOTIDE SEQUENCE</scope>
</reference>
<evidence type="ECO:0000313" key="3">
    <source>
        <dbReference type="Proteomes" id="UP001152888"/>
    </source>
</evidence>
<dbReference type="AlphaFoldDB" id="A0A9P0LHS8"/>
<name>A0A9P0LHS8_ACAOB</name>
<accession>A0A9P0LHS8</accession>
<gene>
    <name evidence="2" type="ORF">ACAOBT_LOCUS23096</name>
</gene>
<sequence length="230" mass="27014">MRSRGGYRRKPTRKGNTLFVFIMLLFIVKVTFGHGKCYKPCFGPVWKVKIFNELSNGYLHVEGHTVVANYTEDGTVYKISKGASFYLYDPHAGKFICWNNRRVHKKPALVARKYKSQSLRLCEFKDKVSDDEFFRNSHVHLLSSFNQVLRMKFNKMGRYSTKKCTQQRLRHRYKKCVSAAAFLFIPVENNEDHGDPCACPEARQHFCHTELRHMKELREICSRANETYEV</sequence>
<keyword evidence="1" id="KW-0732">Signal</keyword>
<evidence type="ECO:0000313" key="2">
    <source>
        <dbReference type="EMBL" id="CAH1996206.1"/>
    </source>
</evidence>